<accession>A0AAV5QZ49</accession>
<keyword evidence="14" id="KW-1185">Reference proteome</keyword>
<dbReference type="PROSITE" id="PS00533">
    <property type="entry name" value="PORPHOBILINOGEN_DEAM"/>
    <property type="match status" value="1"/>
</dbReference>
<evidence type="ECO:0000256" key="6">
    <source>
        <dbReference type="ARBA" id="ARBA00022679"/>
    </source>
</evidence>
<keyword evidence="8" id="KW-0627">Porphyrin biosynthesis</keyword>
<dbReference type="GO" id="GO:0005737">
    <property type="term" value="C:cytoplasm"/>
    <property type="evidence" value="ECO:0007669"/>
    <property type="project" value="TreeGrafter"/>
</dbReference>
<dbReference type="InterPro" id="IPR036803">
    <property type="entry name" value="Porphobilinogen_deaminase_C_sf"/>
</dbReference>
<dbReference type="InterPro" id="IPR022419">
    <property type="entry name" value="Porphobilin_deaminase_cofac_BS"/>
</dbReference>
<dbReference type="SUPFAM" id="SSF54782">
    <property type="entry name" value="Porphobilinogen deaminase (hydroxymethylbilane synthase), C-terminal domain"/>
    <property type="match status" value="1"/>
</dbReference>
<dbReference type="PANTHER" id="PTHR11557">
    <property type="entry name" value="PORPHOBILINOGEN DEAMINASE"/>
    <property type="match status" value="1"/>
</dbReference>
<evidence type="ECO:0000256" key="7">
    <source>
        <dbReference type="ARBA" id="ARBA00023133"/>
    </source>
</evidence>
<sequence length="367" mass="40587">MSHIVYIPKVFNHDSNSPIPKVSFENNTVKIGSRKSLLAVRQSEIVSKTITKLYPELSTTITKVSTLGDQVQNRPLYSFGGKALWTKELEILLLENVGEFEKIDLIAHSLKDMPTVLPDEFELGCIINREDPRDALVMKANSKYKTLADLPPGSIVGTSSVRRSAQIHRNYPHLIFKSVRGNIHTRLNKLDDPNSVFECIILAAAGLIRCNLGDRITKYLDCDEMYHAVGQGAIGVEIKKNNETMRLLCSVIGCRETTWKCIAERSLLRTLEGGCSVPVGVWTTLNNDILQLKAIVLSVDGSESVEDVLEKKITCDKDAFDLGIELADKLIAKGAKKILDKINFNKIQEIKNAGLTASETATPEPGL</sequence>
<evidence type="ECO:0000259" key="12">
    <source>
        <dbReference type="Pfam" id="PF03900"/>
    </source>
</evidence>
<dbReference type="GO" id="GO:0006783">
    <property type="term" value="P:heme biosynthetic process"/>
    <property type="evidence" value="ECO:0007669"/>
    <property type="project" value="UniProtKB-KW"/>
</dbReference>
<dbReference type="InterPro" id="IPR022417">
    <property type="entry name" value="Porphobilin_deaminase_N"/>
</dbReference>
<comment type="pathway">
    <text evidence="2">Porphyrin-containing compound metabolism; protoporphyrin-IX biosynthesis; coproporphyrinogen-III from 5-aminolevulinate: step 2/4.</text>
</comment>
<evidence type="ECO:0000256" key="5">
    <source>
        <dbReference type="ARBA" id="ARBA00016519"/>
    </source>
</evidence>
<feature type="domain" description="Porphobilinogen deaminase N-terminal" evidence="11">
    <location>
        <begin position="29"/>
        <end position="245"/>
    </location>
</feature>
<feature type="domain" description="Porphobilinogen deaminase C-terminal" evidence="12">
    <location>
        <begin position="260"/>
        <end position="331"/>
    </location>
</feature>
<gene>
    <name evidence="13" type="ORF">DAPK24_010300</name>
</gene>
<evidence type="ECO:0000256" key="8">
    <source>
        <dbReference type="ARBA" id="ARBA00023244"/>
    </source>
</evidence>
<evidence type="ECO:0000256" key="1">
    <source>
        <dbReference type="ARBA" id="ARBA00001916"/>
    </source>
</evidence>
<dbReference type="Gene3D" id="3.30.160.40">
    <property type="entry name" value="Porphobilinogen deaminase, C-terminal domain"/>
    <property type="match status" value="1"/>
</dbReference>
<dbReference type="PIRSF" id="PIRSF001438">
    <property type="entry name" value="4pyrrol_synth_OHMeBilane_synth"/>
    <property type="match status" value="1"/>
</dbReference>
<evidence type="ECO:0000256" key="10">
    <source>
        <dbReference type="ARBA" id="ARBA00033064"/>
    </source>
</evidence>
<dbReference type="Pfam" id="PF01379">
    <property type="entry name" value="Porphobil_deam"/>
    <property type="match status" value="1"/>
</dbReference>
<comment type="similarity">
    <text evidence="3">Belongs to the HMBS family.</text>
</comment>
<reference evidence="13 14" key="1">
    <citation type="journal article" date="2023" name="Elife">
        <title>Identification of key yeast species and microbe-microbe interactions impacting larval growth of Drosophila in the wild.</title>
        <authorList>
            <person name="Mure A."/>
            <person name="Sugiura Y."/>
            <person name="Maeda R."/>
            <person name="Honda K."/>
            <person name="Sakurai N."/>
            <person name="Takahashi Y."/>
            <person name="Watada M."/>
            <person name="Katoh T."/>
            <person name="Gotoh A."/>
            <person name="Gotoh Y."/>
            <person name="Taniguchi I."/>
            <person name="Nakamura K."/>
            <person name="Hayashi T."/>
            <person name="Katayama T."/>
            <person name="Uemura T."/>
            <person name="Hattori Y."/>
        </authorList>
    </citation>
    <scope>NUCLEOTIDE SEQUENCE [LARGE SCALE GENOMIC DNA]</scope>
    <source>
        <strain evidence="13 14">PK-24</strain>
    </source>
</reference>
<dbReference type="EC" id="2.5.1.61" evidence="4"/>
<evidence type="ECO:0000256" key="9">
    <source>
        <dbReference type="ARBA" id="ARBA00030685"/>
    </source>
</evidence>
<comment type="caution">
    <text evidence="13">The sequence shown here is derived from an EMBL/GenBank/DDBJ whole genome shotgun (WGS) entry which is preliminary data.</text>
</comment>
<dbReference type="InterPro" id="IPR000860">
    <property type="entry name" value="HemC"/>
</dbReference>
<dbReference type="Pfam" id="PF03900">
    <property type="entry name" value="Porphobil_deamC"/>
    <property type="match status" value="1"/>
</dbReference>
<dbReference type="PRINTS" id="PR00151">
    <property type="entry name" value="PORPHBDMNASE"/>
</dbReference>
<comment type="cofactor">
    <cofactor evidence="1">
        <name>dipyrromethane</name>
        <dbReference type="ChEBI" id="CHEBI:60342"/>
    </cofactor>
</comment>
<dbReference type="AlphaFoldDB" id="A0AAV5QZ49"/>
<dbReference type="GO" id="GO:0004418">
    <property type="term" value="F:hydroxymethylbilane synthase activity"/>
    <property type="evidence" value="ECO:0007669"/>
    <property type="project" value="UniProtKB-EC"/>
</dbReference>
<name>A0AAV5QZ49_PICKL</name>
<keyword evidence="7" id="KW-0350">Heme biosynthesis</keyword>
<dbReference type="Proteomes" id="UP001378960">
    <property type="component" value="Unassembled WGS sequence"/>
</dbReference>
<dbReference type="SUPFAM" id="SSF53850">
    <property type="entry name" value="Periplasmic binding protein-like II"/>
    <property type="match status" value="1"/>
</dbReference>
<keyword evidence="6" id="KW-0808">Transferase</keyword>
<evidence type="ECO:0000256" key="2">
    <source>
        <dbReference type="ARBA" id="ARBA00004735"/>
    </source>
</evidence>
<protein>
    <recommendedName>
        <fullName evidence="5">Porphobilinogen deaminase</fullName>
        <ecNumber evidence="4">2.5.1.61</ecNumber>
    </recommendedName>
    <alternativeName>
        <fullName evidence="10">Hydroxymethylbilane synthase</fullName>
    </alternativeName>
    <alternativeName>
        <fullName evidence="9">Pre-uroporphyrinogen synthase</fullName>
    </alternativeName>
</protein>
<organism evidence="13 14">
    <name type="scientific">Pichia kluyveri</name>
    <name type="common">Yeast</name>
    <dbReference type="NCBI Taxonomy" id="36015"/>
    <lineage>
        <taxon>Eukaryota</taxon>
        <taxon>Fungi</taxon>
        <taxon>Dikarya</taxon>
        <taxon>Ascomycota</taxon>
        <taxon>Saccharomycotina</taxon>
        <taxon>Pichiomycetes</taxon>
        <taxon>Pichiales</taxon>
        <taxon>Pichiaceae</taxon>
        <taxon>Pichia</taxon>
    </lineage>
</organism>
<evidence type="ECO:0000256" key="4">
    <source>
        <dbReference type="ARBA" id="ARBA00012655"/>
    </source>
</evidence>
<dbReference type="EMBL" id="BTGB01000001">
    <property type="protein sequence ID" value="GMM44455.1"/>
    <property type="molecule type" value="Genomic_DNA"/>
</dbReference>
<dbReference type="PANTHER" id="PTHR11557:SF0">
    <property type="entry name" value="PORPHOBILINOGEN DEAMINASE"/>
    <property type="match status" value="1"/>
</dbReference>
<dbReference type="Gene3D" id="3.40.190.10">
    <property type="entry name" value="Periplasmic binding protein-like II"/>
    <property type="match status" value="2"/>
</dbReference>
<proteinExistence type="inferred from homology"/>
<evidence type="ECO:0000313" key="13">
    <source>
        <dbReference type="EMBL" id="GMM44455.1"/>
    </source>
</evidence>
<dbReference type="CDD" id="cd13645">
    <property type="entry name" value="PBP2_HuPBGD_like"/>
    <property type="match status" value="1"/>
</dbReference>
<dbReference type="NCBIfam" id="TIGR00212">
    <property type="entry name" value="hemC"/>
    <property type="match status" value="1"/>
</dbReference>
<evidence type="ECO:0000259" key="11">
    <source>
        <dbReference type="Pfam" id="PF01379"/>
    </source>
</evidence>
<dbReference type="InterPro" id="IPR022418">
    <property type="entry name" value="Porphobilinogen_deaminase_C"/>
</dbReference>
<dbReference type="FunFam" id="3.40.190.10:FF:000005">
    <property type="entry name" value="Porphobilinogen deaminase"/>
    <property type="match status" value="1"/>
</dbReference>
<evidence type="ECO:0000313" key="14">
    <source>
        <dbReference type="Proteomes" id="UP001378960"/>
    </source>
</evidence>
<evidence type="ECO:0000256" key="3">
    <source>
        <dbReference type="ARBA" id="ARBA00005638"/>
    </source>
</evidence>
<dbReference type="FunFam" id="3.30.160.40:FF:000002">
    <property type="entry name" value="Porphobilinogen deaminase"/>
    <property type="match status" value="1"/>
</dbReference>